<dbReference type="InterPro" id="IPR014284">
    <property type="entry name" value="RNA_pol_sigma-70_dom"/>
</dbReference>
<dbReference type="NCBIfam" id="TIGR02937">
    <property type="entry name" value="sigma70-ECF"/>
    <property type="match status" value="1"/>
</dbReference>
<name>A0A917MIH9_9HYPH</name>
<dbReference type="GO" id="GO:0016987">
    <property type="term" value="F:sigma factor activity"/>
    <property type="evidence" value="ECO:0007669"/>
    <property type="project" value="UniProtKB-KW"/>
</dbReference>
<gene>
    <name evidence="7" type="ORF">GCM10007036_29160</name>
</gene>
<dbReference type="InterPro" id="IPR013249">
    <property type="entry name" value="RNA_pol_sigma70_r4_t2"/>
</dbReference>
<keyword evidence="8" id="KW-1185">Reference proteome</keyword>
<dbReference type="GO" id="GO:0003677">
    <property type="term" value="F:DNA binding"/>
    <property type="evidence" value="ECO:0007669"/>
    <property type="project" value="InterPro"/>
</dbReference>
<dbReference type="InterPro" id="IPR013324">
    <property type="entry name" value="RNA_pol_sigma_r3/r4-like"/>
</dbReference>
<dbReference type="Gene3D" id="1.10.10.10">
    <property type="entry name" value="Winged helix-like DNA-binding domain superfamily/Winged helix DNA-binding domain"/>
    <property type="match status" value="1"/>
</dbReference>
<organism evidence="7 8">
    <name type="scientific">Alsobacter metallidurans</name>
    <dbReference type="NCBI Taxonomy" id="340221"/>
    <lineage>
        <taxon>Bacteria</taxon>
        <taxon>Pseudomonadati</taxon>
        <taxon>Pseudomonadota</taxon>
        <taxon>Alphaproteobacteria</taxon>
        <taxon>Hyphomicrobiales</taxon>
        <taxon>Alsobacteraceae</taxon>
        <taxon>Alsobacter</taxon>
    </lineage>
</organism>
<keyword evidence="4" id="KW-0804">Transcription</keyword>
<dbReference type="GO" id="GO:0006352">
    <property type="term" value="P:DNA-templated transcription initiation"/>
    <property type="evidence" value="ECO:0007669"/>
    <property type="project" value="InterPro"/>
</dbReference>
<dbReference type="Pfam" id="PF04542">
    <property type="entry name" value="Sigma70_r2"/>
    <property type="match status" value="1"/>
</dbReference>
<keyword evidence="3" id="KW-0731">Sigma factor</keyword>
<evidence type="ECO:0000259" key="6">
    <source>
        <dbReference type="Pfam" id="PF08281"/>
    </source>
</evidence>
<evidence type="ECO:0000256" key="2">
    <source>
        <dbReference type="ARBA" id="ARBA00023015"/>
    </source>
</evidence>
<dbReference type="Gene3D" id="1.10.1740.10">
    <property type="match status" value="1"/>
</dbReference>
<evidence type="ECO:0000313" key="8">
    <source>
        <dbReference type="Proteomes" id="UP000603912"/>
    </source>
</evidence>
<dbReference type="EMBL" id="BMES01000002">
    <property type="protein sequence ID" value="GGH23414.1"/>
    <property type="molecule type" value="Genomic_DNA"/>
</dbReference>
<evidence type="ECO:0000256" key="4">
    <source>
        <dbReference type="ARBA" id="ARBA00023163"/>
    </source>
</evidence>
<dbReference type="InterPro" id="IPR036388">
    <property type="entry name" value="WH-like_DNA-bd_sf"/>
</dbReference>
<protein>
    <submittedName>
        <fullName evidence="7">RNA polymerase sigma factor</fullName>
    </submittedName>
</protein>
<evidence type="ECO:0000256" key="3">
    <source>
        <dbReference type="ARBA" id="ARBA00023082"/>
    </source>
</evidence>
<feature type="domain" description="RNA polymerase sigma-70 region 2" evidence="5">
    <location>
        <begin position="34"/>
        <end position="101"/>
    </location>
</feature>
<evidence type="ECO:0000313" key="7">
    <source>
        <dbReference type="EMBL" id="GGH23414.1"/>
    </source>
</evidence>
<dbReference type="Proteomes" id="UP000603912">
    <property type="component" value="Unassembled WGS sequence"/>
</dbReference>
<dbReference type="RefSeq" id="WP_308469375.1">
    <property type="nucleotide sequence ID" value="NZ_BMES01000002.1"/>
</dbReference>
<reference evidence="7" key="1">
    <citation type="journal article" date="2014" name="Int. J. Syst. Evol. Microbiol.">
        <title>Complete genome sequence of Corynebacterium casei LMG S-19264T (=DSM 44701T), isolated from a smear-ripened cheese.</title>
        <authorList>
            <consortium name="US DOE Joint Genome Institute (JGI-PGF)"/>
            <person name="Walter F."/>
            <person name="Albersmeier A."/>
            <person name="Kalinowski J."/>
            <person name="Ruckert C."/>
        </authorList>
    </citation>
    <scope>NUCLEOTIDE SEQUENCE</scope>
    <source>
        <strain evidence="7">CGMCC 1.12214</strain>
    </source>
</reference>
<dbReference type="PANTHER" id="PTHR43133">
    <property type="entry name" value="RNA POLYMERASE ECF-TYPE SIGMA FACTO"/>
    <property type="match status" value="1"/>
</dbReference>
<dbReference type="SUPFAM" id="SSF88659">
    <property type="entry name" value="Sigma3 and sigma4 domains of RNA polymerase sigma factors"/>
    <property type="match status" value="1"/>
</dbReference>
<evidence type="ECO:0000256" key="1">
    <source>
        <dbReference type="ARBA" id="ARBA00010641"/>
    </source>
</evidence>
<dbReference type="SUPFAM" id="SSF88946">
    <property type="entry name" value="Sigma2 domain of RNA polymerase sigma factors"/>
    <property type="match status" value="1"/>
</dbReference>
<sequence>MSMPAEHTLDAPVDLAAELARCAAGERDALRRIYDAEGARMIGVALRIVGRRAVAEEVVHDAFLQIWQKAAGFAPERGHARSWLYAIVRHRALNVLRVETRTDLVEDFEPMGLTSAEEDAEAIVSRLSEASALRRCLERLDPTRRSLIVLAYVHGLTHGELAGRLRVPLGTMKSWMRRSLSSLRECLP</sequence>
<keyword evidence="2" id="KW-0805">Transcription regulation</keyword>
<dbReference type="Pfam" id="PF08281">
    <property type="entry name" value="Sigma70_r4_2"/>
    <property type="match status" value="1"/>
</dbReference>
<dbReference type="PANTHER" id="PTHR43133:SF62">
    <property type="entry name" value="RNA POLYMERASE SIGMA FACTOR SIGZ"/>
    <property type="match status" value="1"/>
</dbReference>
<dbReference type="InterPro" id="IPR007627">
    <property type="entry name" value="RNA_pol_sigma70_r2"/>
</dbReference>
<proteinExistence type="inferred from homology"/>
<comment type="similarity">
    <text evidence="1">Belongs to the sigma-70 factor family. ECF subfamily.</text>
</comment>
<evidence type="ECO:0000259" key="5">
    <source>
        <dbReference type="Pfam" id="PF04542"/>
    </source>
</evidence>
<dbReference type="InterPro" id="IPR039425">
    <property type="entry name" value="RNA_pol_sigma-70-like"/>
</dbReference>
<dbReference type="AlphaFoldDB" id="A0A917MIH9"/>
<dbReference type="InterPro" id="IPR013325">
    <property type="entry name" value="RNA_pol_sigma_r2"/>
</dbReference>
<accession>A0A917MIH9</accession>
<reference evidence="7" key="2">
    <citation type="submission" date="2020-09" db="EMBL/GenBank/DDBJ databases">
        <authorList>
            <person name="Sun Q."/>
            <person name="Zhou Y."/>
        </authorList>
    </citation>
    <scope>NUCLEOTIDE SEQUENCE</scope>
    <source>
        <strain evidence="7">CGMCC 1.12214</strain>
    </source>
</reference>
<feature type="domain" description="RNA polymerase sigma factor 70 region 4 type 2" evidence="6">
    <location>
        <begin position="132"/>
        <end position="182"/>
    </location>
</feature>
<comment type="caution">
    <text evidence="7">The sequence shown here is derived from an EMBL/GenBank/DDBJ whole genome shotgun (WGS) entry which is preliminary data.</text>
</comment>